<name>A0A9W4SG02_9GLOM</name>
<dbReference type="AlphaFoldDB" id="A0A9W4SG02"/>
<organism evidence="1 2">
    <name type="scientific">Funneliformis geosporum</name>
    <dbReference type="NCBI Taxonomy" id="1117311"/>
    <lineage>
        <taxon>Eukaryota</taxon>
        <taxon>Fungi</taxon>
        <taxon>Fungi incertae sedis</taxon>
        <taxon>Mucoromycota</taxon>
        <taxon>Glomeromycotina</taxon>
        <taxon>Glomeromycetes</taxon>
        <taxon>Glomerales</taxon>
        <taxon>Glomeraceae</taxon>
        <taxon>Funneliformis</taxon>
    </lineage>
</organism>
<dbReference type="EMBL" id="CAMKVN010000456">
    <property type="protein sequence ID" value="CAI2168141.1"/>
    <property type="molecule type" value="Genomic_DNA"/>
</dbReference>
<protein>
    <submittedName>
        <fullName evidence="1">7462_t:CDS:1</fullName>
    </submittedName>
</protein>
<keyword evidence="2" id="KW-1185">Reference proteome</keyword>
<evidence type="ECO:0000313" key="1">
    <source>
        <dbReference type="EMBL" id="CAI2168141.1"/>
    </source>
</evidence>
<accession>A0A9W4SG02</accession>
<comment type="caution">
    <text evidence="1">The sequence shown here is derived from an EMBL/GenBank/DDBJ whole genome shotgun (WGS) entry which is preliminary data.</text>
</comment>
<gene>
    <name evidence="1" type="ORF">FWILDA_LOCUS3434</name>
</gene>
<evidence type="ECO:0000313" key="2">
    <source>
        <dbReference type="Proteomes" id="UP001153678"/>
    </source>
</evidence>
<reference evidence="1" key="1">
    <citation type="submission" date="2022-08" db="EMBL/GenBank/DDBJ databases">
        <authorList>
            <person name="Kallberg Y."/>
            <person name="Tangrot J."/>
            <person name="Rosling A."/>
        </authorList>
    </citation>
    <scope>NUCLEOTIDE SEQUENCE</scope>
    <source>
        <strain evidence="1">Wild A</strain>
    </source>
</reference>
<feature type="non-terminal residue" evidence="1">
    <location>
        <position position="1"/>
    </location>
</feature>
<sequence>EKTKKSTYFDKYKLNGSFTKAVKNQSIPKDFEEILDDMKNEEKTQLDLNKRIKNLKIELKE</sequence>
<proteinExistence type="predicted"/>
<dbReference type="Proteomes" id="UP001153678">
    <property type="component" value="Unassembled WGS sequence"/>
</dbReference>